<keyword evidence="2" id="KW-1185">Reference proteome</keyword>
<dbReference type="AlphaFoldDB" id="A0A7C9IWH5"/>
<protein>
    <submittedName>
        <fullName evidence="1">Uncharacterized protein</fullName>
    </submittedName>
</protein>
<dbReference type="EMBL" id="WVUD01000043">
    <property type="protein sequence ID" value="MYL84823.1"/>
    <property type="molecule type" value="Genomic_DNA"/>
</dbReference>
<comment type="caution">
    <text evidence="1">The sequence shown here is derived from an EMBL/GenBank/DDBJ whole genome shotgun (WGS) entry which is preliminary data.</text>
</comment>
<evidence type="ECO:0000313" key="1">
    <source>
        <dbReference type="EMBL" id="MYL84823.1"/>
    </source>
</evidence>
<dbReference type="Proteomes" id="UP000482487">
    <property type="component" value="Unassembled WGS sequence"/>
</dbReference>
<reference evidence="1 2" key="1">
    <citation type="submission" date="2020-01" db="EMBL/GenBank/DDBJ databases">
        <title>Genome sequence of Desulfovibrio aerotolerans DSM 16695(T).</title>
        <authorList>
            <person name="Karnachuk O."/>
            <person name="Avakyan M."/>
            <person name="Mardanov A."/>
            <person name="Kadnikov V."/>
            <person name="Ravin N."/>
        </authorList>
    </citation>
    <scope>NUCLEOTIDE SEQUENCE [LARGE SCALE GENOMIC DNA]</scope>
    <source>
        <strain evidence="1 2">DSM 16695</strain>
    </source>
</reference>
<evidence type="ECO:0000313" key="2">
    <source>
        <dbReference type="Proteomes" id="UP000482487"/>
    </source>
</evidence>
<accession>A0A7C9IWH5</accession>
<proteinExistence type="predicted"/>
<organism evidence="1 2">
    <name type="scientific">Solidesulfovibrio aerotolerans</name>
    <dbReference type="NCBI Taxonomy" id="295255"/>
    <lineage>
        <taxon>Bacteria</taxon>
        <taxon>Pseudomonadati</taxon>
        <taxon>Thermodesulfobacteriota</taxon>
        <taxon>Desulfovibrionia</taxon>
        <taxon>Desulfovibrionales</taxon>
        <taxon>Desulfovibrionaceae</taxon>
        <taxon>Solidesulfovibrio</taxon>
    </lineage>
</organism>
<sequence>MPTMFDPLHWLATKGAVASLDKDGEVQLLFSEHTNRETRERIKRVIARYYTGLLKMQLDVPPGTRPRTVQQLRAAGRLKIVEGKYKLVR</sequence>
<dbReference type="RefSeq" id="WP_160963201.1">
    <property type="nucleotide sequence ID" value="NZ_WVUD01000043.1"/>
</dbReference>
<gene>
    <name evidence="1" type="ORF">GTA51_17045</name>
</gene>
<name>A0A7C9IWH5_9BACT</name>
<dbReference type="OrthoDB" id="9864308at2"/>